<dbReference type="PANTHER" id="PTHR30069">
    <property type="entry name" value="TONB-DEPENDENT OUTER MEMBRANE RECEPTOR"/>
    <property type="match status" value="1"/>
</dbReference>
<keyword evidence="4 10" id="KW-0812">Transmembrane</keyword>
<keyword evidence="15" id="KW-1185">Reference proteome</keyword>
<comment type="caution">
    <text evidence="14">The sequence shown here is derived from an EMBL/GenBank/DDBJ whole genome shotgun (WGS) entry which is preliminary data.</text>
</comment>
<reference evidence="14 15" key="1">
    <citation type="submission" date="2007-01" db="EMBL/GenBank/DDBJ databases">
        <authorList>
            <person name="Haygood M."/>
            <person name="Podell S."/>
            <person name="Anderson C."/>
            <person name="Hopkinson B."/>
            <person name="Roe K."/>
            <person name="Barbeau K."/>
            <person name="Gaasterland T."/>
            <person name="Ferriera S."/>
            <person name="Johnson J."/>
            <person name="Kravitz S."/>
            <person name="Beeson K."/>
            <person name="Sutton G."/>
            <person name="Rogers Y.-H."/>
            <person name="Friedman R."/>
            <person name="Frazier M."/>
            <person name="Venter J.C."/>
        </authorList>
    </citation>
    <scope>NUCLEOTIDE SEQUENCE [LARGE SCALE GENOMIC DNA]</scope>
    <source>
        <strain evidence="14 15">ATCC 23134</strain>
    </source>
</reference>
<evidence type="ECO:0000256" key="1">
    <source>
        <dbReference type="ARBA" id="ARBA00004571"/>
    </source>
</evidence>
<evidence type="ECO:0000256" key="5">
    <source>
        <dbReference type="ARBA" id="ARBA00022729"/>
    </source>
</evidence>
<accession>A1ZU58</accession>
<keyword evidence="3 10" id="KW-1134">Transmembrane beta strand</keyword>
<gene>
    <name evidence="14" type="ORF">M23134_06377</name>
</gene>
<evidence type="ECO:0000256" key="2">
    <source>
        <dbReference type="ARBA" id="ARBA00022448"/>
    </source>
</evidence>
<dbReference type="SUPFAM" id="SSF56935">
    <property type="entry name" value="Porins"/>
    <property type="match status" value="1"/>
</dbReference>
<dbReference type="GO" id="GO:0009279">
    <property type="term" value="C:cell outer membrane"/>
    <property type="evidence" value="ECO:0007669"/>
    <property type="project" value="UniProtKB-SubCell"/>
</dbReference>
<dbReference type="InterPro" id="IPR012910">
    <property type="entry name" value="Plug_dom"/>
</dbReference>
<evidence type="ECO:0000256" key="6">
    <source>
        <dbReference type="ARBA" id="ARBA00023077"/>
    </source>
</evidence>
<organism evidence="14 15">
    <name type="scientific">Microscilla marina ATCC 23134</name>
    <dbReference type="NCBI Taxonomy" id="313606"/>
    <lineage>
        <taxon>Bacteria</taxon>
        <taxon>Pseudomonadati</taxon>
        <taxon>Bacteroidota</taxon>
        <taxon>Cytophagia</taxon>
        <taxon>Cytophagales</taxon>
        <taxon>Microscillaceae</taxon>
        <taxon>Microscilla</taxon>
    </lineage>
</organism>
<sequence length="673" mass="74956">MKTPYVYLFLLYLGALTPLYAQKTDSVLKIPIEEVLNLPVEKLMDVNIEVASKVKEKLSDAPSSVTVFTQQDIQNMGITHLEELLNYVPGYQTGYDVEQGKTIRIASRGRGSALSESVLLLVNGQRLNDLYTGGVSVLNRLIAVENIKQVEVIRGPGSALYGANAFLGVINIVTDHESNKILFELGNLSSKRIAGNFSKKTKDFTFNAFVKLFTDDGDRFDNVPDIFGNGEATQDPQQGADASVMLKYKNFSIGGRYTERLMRDFFVFRVINNYQNREFTQQSSVFATYQADFSQRVSLQLRADYSVDKWVASGLAIPAGLEVAPGFALNENFIAGPLLGSYYFNALADLDWKIHKNNDLKAGVSFSNTAITDVANLMTHHPVTLEYQQGMVAFRDSLTFNEKIPRNFIGAYIQDKHRIGNFLQITLGVRLDHYSDFGSSINPRAAVVYSTPFNSKLKAIYGQAFRAPNYLELYDKNNPVDFGNPDLEAESIRTIELVYLQNIQQHTRISTTYFNNQIANLIVLGDPVNDPDNPLGAPGFKNSGELSTQGIELELKSTIAKYLQITGSYTFITSKDTLPVSPHAASLVCNFHVNKWNVNVHGIYRSQMDLVSGQNDYALLNAAIRYNFSSLVVVYAQVKNALDTTYYTVTSAFSTGIANRGRTFQVGCSYKFK</sequence>
<dbReference type="Gene3D" id="2.40.170.20">
    <property type="entry name" value="TonB-dependent receptor, beta-barrel domain"/>
    <property type="match status" value="1"/>
</dbReference>
<evidence type="ECO:0000256" key="9">
    <source>
        <dbReference type="ARBA" id="ARBA00023237"/>
    </source>
</evidence>
<dbReference type="Proteomes" id="UP000004095">
    <property type="component" value="Unassembled WGS sequence"/>
</dbReference>
<name>A1ZU58_MICM2</name>
<evidence type="ECO:0000259" key="13">
    <source>
        <dbReference type="Pfam" id="PF07715"/>
    </source>
</evidence>
<evidence type="ECO:0000256" key="4">
    <source>
        <dbReference type="ARBA" id="ARBA00022692"/>
    </source>
</evidence>
<dbReference type="CDD" id="cd01347">
    <property type="entry name" value="ligand_gated_channel"/>
    <property type="match status" value="1"/>
</dbReference>
<dbReference type="RefSeq" id="WP_002701612.1">
    <property type="nucleotide sequence ID" value="NZ_AAWS01000039.1"/>
</dbReference>
<comment type="similarity">
    <text evidence="10 11">Belongs to the TonB-dependent receptor family.</text>
</comment>
<dbReference type="Pfam" id="PF00593">
    <property type="entry name" value="TonB_dep_Rec_b-barrel"/>
    <property type="match status" value="1"/>
</dbReference>
<dbReference type="PROSITE" id="PS52016">
    <property type="entry name" value="TONB_DEPENDENT_REC_3"/>
    <property type="match status" value="1"/>
</dbReference>
<dbReference type="Pfam" id="PF07715">
    <property type="entry name" value="Plug"/>
    <property type="match status" value="1"/>
</dbReference>
<evidence type="ECO:0000256" key="3">
    <source>
        <dbReference type="ARBA" id="ARBA00022452"/>
    </source>
</evidence>
<keyword evidence="8 14" id="KW-0675">Receptor</keyword>
<dbReference type="PANTHER" id="PTHR30069:SF29">
    <property type="entry name" value="HEMOGLOBIN AND HEMOGLOBIN-HAPTOGLOBIN-BINDING PROTEIN 1-RELATED"/>
    <property type="match status" value="1"/>
</dbReference>
<evidence type="ECO:0000256" key="11">
    <source>
        <dbReference type="RuleBase" id="RU003357"/>
    </source>
</evidence>
<dbReference type="InterPro" id="IPR036942">
    <property type="entry name" value="Beta-barrel_TonB_sf"/>
</dbReference>
<dbReference type="GO" id="GO:0015344">
    <property type="term" value="F:siderophore uptake transmembrane transporter activity"/>
    <property type="evidence" value="ECO:0007669"/>
    <property type="project" value="TreeGrafter"/>
</dbReference>
<feature type="domain" description="TonB-dependent receptor plug" evidence="13">
    <location>
        <begin position="58"/>
        <end position="169"/>
    </location>
</feature>
<dbReference type="InterPro" id="IPR000531">
    <property type="entry name" value="Beta-barrel_TonB"/>
</dbReference>
<evidence type="ECO:0000313" key="15">
    <source>
        <dbReference type="Proteomes" id="UP000004095"/>
    </source>
</evidence>
<evidence type="ECO:0000256" key="10">
    <source>
        <dbReference type="PROSITE-ProRule" id="PRU01360"/>
    </source>
</evidence>
<keyword evidence="5" id="KW-0732">Signal</keyword>
<evidence type="ECO:0000313" key="14">
    <source>
        <dbReference type="EMBL" id="EAY26029.1"/>
    </source>
</evidence>
<evidence type="ECO:0000256" key="8">
    <source>
        <dbReference type="ARBA" id="ARBA00023170"/>
    </source>
</evidence>
<feature type="domain" description="TonB-dependent receptor-like beta-barrel" evidence="12">
    <location>
        <begin position="247"/>
        <end position="640"/>
    </location>
</feature>
<comment type="subcellular location">
    <subcellularLocation>
        <location evidence="1 10">Cell outer membrane</location>
        <topology evidence="1 10">Multi-pass membrane protein</topology>
    </subcellularLocation>
</comment>
<evidence type="ECO:0000259" key="12">
    <source>
        <dbReference type="Pfam" id="PF00593"/>
    </source>
</evidence>
<keyword evidence="7 10" id="KW-0472">Membrane</keyword>
<dbReference type="eggNOG" id="COG4771">
    <property type="taxonomic scope" value="Bacteria"/>
</dbReference>
<dbReference type="GO" id="GO:0044718">
    <property type="term" value="P:siderophore transmembrane transport"/>
    <property type="evidence" value="ECO:0007669"/>
    <property type="project" value="TreeGrafter"/>
</dbReference>
<dbReference type="AlphaFoldDB" id="A1ZU58"/>
<protein>
    <submittedName>
        <fullName evidence="14">TonB-dependent receptor, putative</fullName>
    </submittedName>
</protein>
<dbReference type="InterPro" id="IPR039426">
    <property type="entry name" value="TonB-dep_rcpt-like"/>
</dbReference>
<keyword evidence="9 10" id="KW-0998">Cell outer membrane</keyword>
<proteinExistence type="inferred from homology"/>
<keyword evidence="6 11" id="KW-0798">TonB box</keyword>
<dbReference type="EMBL" id="AAWS01000039">
    <property type="protein sequence ID" value="EAY26029.1"/>
    <property type="molecule type" value="Genomic_DNA"/>
</dbReference>
<dbReference type="OrthoDB" id="9758472at2"/>
<dbReference type="Gene3D" id="2.170.130.10">
    <property type="entry name" value="TonB-dependent receptor, plug domain"/>
    <property type="match status" value="1"/>
</dbReference>
<evidence type="ECO:0000256" key="7">
    <source>
        <dbReference type="ARBA" id="ARBA00023136"/>
    </source>
</evidence>
<dbReference type="InterPro" id="IPR037066">
    <property type="entry name" value="Plug_dom_sf"/>
</dbReference>
<keyword evidence="2 10" id="KW-0813">Transport</keyword>